<feature type="domain" description="Alpha/beta hydrolase fold-3" evidence="3">
    <location>
        <begin position="57"/>
        <end position="293"/>
    </location>
</feature>
<evidence type="ECO:0000256" key="1">
    <source>
        <dbReference type="ARBA" id="ARBA00010515"/>
    </source>
</evidence>
<keyword evidence="2" id="KW-0378">Hydrolase</keyword>
<dbReference type="InterPro" id="IPR013094">
    <property type="entry name" value="AB_hydrolase_3"/>
</dbReference>
<dbReference type="InterPro" id="IPR029058">
    <property type="entry name" value="AB_hydrolase_fold"/>
</dbReference>
<sequence length="367" mass="39945">MAVLSAHPTWMSPLARISHTGVATRDVVVDGAAEGVWARIFLPRSALNLARRSLPVVLHFHGGGFCVGSPASAHVHRTCARMAHKSSCIWISLYYRLAPEHPLPAAYDDGVSAVMWLRSQALFGEMREGDPDFRFPEEETLAAKKADPWLSEYADFSSCFLSGDSAGGTIVHYVAAMVDGENLSPLQIKGMLLIHPPFPQEAPRASVELTNAMVSFFHKSALPAGAPFGHPLMNPLHPESPKDLSRLQLPPAFLAAASNDPLLPGDVAYFKALRRAGHEAQFFESPEMTHCFHTQFDGSSPAVAAHVDELEGLMVAFIEGNCKRSTSSRTLGEGVDAAERNIKLHMQIARQSCESSSVVEEDHEEFP</sequence>
<dbReference type="Pfam" id="PF07859">
    <property type="entry name" value="Abhydrolase_3"/>
    <property type="match status" value="1"/>
</dbReference>
<dbReference type="OMA" id="CARMAHK"/>
<dbReference type="Proteomes" id="UP000825935">
    <property type="component" value="Chromosome 36"/>
</dbReference>
<protein>
    <recommendedName>
        <fullName evidence="3">Alpha/beta hydrolase fold-3 domain-containing protein</fullName>
    </recommendedName>
</protein>
<dbReference type="InterPro" id="IPR050466">
    <property type="entry name" value="Carboxylest/Gibb_receptor"/>
</dbReference>
<comment type="similarity">
    <text evidence="1">Belongs to the 'GDXG' lipolytic enzyme family.</text>
</comment>
<dbReference type="Gene3D" id="3.40.50.1820">
    <property type="entry name" value="alpha/beta hydrolase"/>
    <property type="match status" value="1"/>
</dbReference>
<organism evidence="4 5">
    <name type="scientific">Ceratopteris richardii</name>
    <name type="common">Triangle waterfern</name>
    <dbReference type="NCBI Taxonomy" id="49495"/>
    <lineage>
        <taxon>Eukaryota</taxon>
        <taxon>Viridiplantae</taxon>
        <taxon>Streptophyta</taxon>
        <taxon>Embryophyta</taxon>
        <taxon>Tracheophyta</taxon>
        <taxon>Polypodiopsida</taxon>
        <taxon>Polypodiidae</taxon>
        <taxon>Polypodiales</taxon>
        <taxon>Pteridineae</taxon>
        <taxon>Pteridaceae</taxon>
        <taxon>Parkerioideae</taxon>
        <taxon>Ceratopteris</taxon>
    </lineage>
</organism>
<gene>
    <name evidence="4" type="ORF">KP509_36G041100</name>
</gene>
<dbReference type="OrthoDB" id="408631at2759"/>
<name>A0A8T2QCY4_CERRI</name>
<dbReference type="EMBL" id="CM035441">
    <property type="protein sequence ID" value="KAH7281323.1"/>
    <property type="molecule type" value="Genomic_DNA"/>
</dbReference>
<proteinExistence type="inferred from homology"/>
<dbReference type="InterPro" id="IPR002168">
    <property type="entry name" value="Lipase_GDXG_HIS_AS"/>
</dbReference>
<dbReference type="PANTHER" id="PTHR23024:SF635">
    <property type="entry name" value="OS07G0162700 PROTEIN"/>
    <property type="match status" value="1"/>
</dbReference>
<reference evidence="4" key="1">
    <citation type="submission" date="2021-08" db="EMBL/GenBank/DDBJ databases">
        <title>WGS assembly of Ceratopteris richardii.</title>
        <authorList>
            <person name="Marchant D.B."/>
            <person name="Chen G."/>
            <person name="Jenkins J."/>
            <person name="Shu S."/>
            <person name="Leebens-Mack J."/>
            <person name="Grimwood J."/>
            <person name="Schmutz J."/>
            <person name="Soltis P."/>
            <person name="Soltis D."/>
            <person name="Chen Z.-H."/>
        </authorList>
    </citation>
    <scope>NUCLEOTIDE SEQUENCE</scope>
    <source>
        <strain evidence="4">Whitten #5841</strain>
        <tissue evidence="4">Leaf</tissue>
    </source>
</reference>
<dbReference type="SUPFAM" id="SSF53474">
    <property type="entry name" value="alpha/beta-Hydrolases"/>
    <property type="match status" value="1"/>
</dbReference>
<keyword evidence="5" id="KW-1185">Reference proteome</keyword>
<evidence type="ECO:0000313" key="4">
    <source>
        <dbReference type="EMBL" id="KAH7281323.1"/>
    </source>
</evidence>
<evidence type="ECO:0000256" key="2">
    <source>
        <dbReference type="ARBA" id="ARBA00022801"/>
    </source>
</evidence>
<evidence type="ECO:0000313" key="5">
    <source>
        <dbReference type="Proteomes" id="UP000825935"/>
    </source>
</evidence>
<evidence type="ECO:0000259" key="3">
    <source>
        <dbReference type="Pfam" id="PF07859"/>
    </source>
</evidence>
<accession>A0A8T2QCY4</accession>
<dbReference type="PANTHER" id="PTHR23024">
    <property type="entry name" value="ARYLACETAMIDE DEACETYLASE"/>
    <property type="match status" value="1"/>
</dbReference>
<dbReference type="GO" id="GO:0016787">
    <property type="term" value="F:hydrolase activity"/>
    <property type="evidence" value="ECO:0007669"/>
    <property type="project" value="UniProtKB-KW"/>
</dbReference>
<dbReference type="PROSITE" id="PS01173">
    <property type="entry name" value="LIPASE_GDXG_HIS"/>
    <property type="match status" value="1"/>
</dbReference>
<dbReference type="AlphaFoldDB" id="A0A8T2QCY4"/>
<comment type="caution">
    <text evidence="4">The sequence shown here is derived from an EMBL/GenBank/DDBJ whole genome shotgun (WGS) entry which is preliminary data.</text>
</comment>